<sequence>MGPSDMSIPRASAPNHHATRQSPSQPGQRETTTAPNIVQTSTAIANLPLTDPSPFASPKPDMPSLSHTAVAHHRRRTSTVQQDITQSWPVRFEHEVDTTRDVHAPLAVRLGLVEPAQVLPYLSPELFAGVHAGAEPCKITKTQRQESQYVHRKLHGYYLLTPPPRGKDRAEISLSSRPSSPEPASRSSPLNPGASTHKSSGVVNAASRPAPTPITSPSLAISLASPRSSGIDLQSESSSVKSGLIAPTTGKIRPGTADSGSSMGSSDSGLHKTARSHARDGKSSRGSSSSEFEPHQELWSLDDYFMKRRSRTGGRICAERYHAYQPTKLPWRFSYNADSTITQELWHHIAHEVVGKHLLSEFPGDIMPKRVLDVGCGPGIWIADVAKQPGWEHSEFVGLDAVPCQTLLLDPDLARRVSWVVSNALDGLKEFPEASFDFVHCRFLGNNSIPEDSWPDLIAAMTRVLAPGGRLEILEADVAFYGTPHRIPAHELKELAAGVGNVALRVNIKNGRHGEEFDPLERVCLRALEQRGISFSPLAQLPAILMLEHDLMDVRCGNPRVLPLMAEPGFVLGGPKPRQPSPSSTPTADLRAQDRPDSPRAADDPPSAPTSPSLGLPEPNRNPAYTNRAPVGTPLRGSTFRMPDLELIRCMMLISEVHLYTGSRNILWQEAEADKKAASRPASRYGANGDSGEPYAHPWSDEAAFHRTIDRWVADITNRAAVRGLLKKTLGWDSNAAQARAKETDQTSSADASNGPSPPTASSAADPWSSSYSRSSAKEVAPSTSQRPQSLNSAQNAENAAQLHKMHRERRNSHKTTSSRPTSPRFSDYGDRTAESKSSAHRQRESLPPTPRIPKIPLLGVKRTTGFTAIRKPTKAAS</sequence>
<feature type="region of interest" description="Disordered" evidence="1">
    <location>
        <begin position="158"/>
        <end position="292"/>
    </location>
</feature>
<feature type="compositionally biased region" description="Low complexity" evidence="1">
    <location>
        <begin position="172"/>
        <end position="190"/>
    </location>
</feature>
<dbReference type="Proteomes" id="UP000054845">
    <property type="component" value="Unassembled WGS sequence"/>
</dbReference>
<feature type="region of interest" description="Disordered" evidence="1">
    <location>
        <begin position="1"/>
        <end position="39"/>
    </location>
</feature>
<dbReference type="STRING" id="401625.A0A0P1B914"/>
<protein>
    <submittedName>
        <fullName evidence="3">METHYLTRANSFERASE</fullName>
    </submittedName>
</protein>
<feature type="region of interest" description="Disordered" evidence="1">
    <location>
        <begin position="737"/>
        <end position="878"/>
    </location>
</feature>
<feature type="compositionally biased region" description="Polar residues" evidence="1">
    <location>
        <begin position="20"/>
        <end position="39"/>
    </location>
</feature>
<accession>A0A0P1B914</accession>
<evidence type="ECO:0000256" key="1">
    <source>
        <dbReference type="SAM" id="MobiDB-lite"/>
    </source>
</evidence>
<dbReference type="OrthoDB" id="2013972at2759"/>
<feature type="domain" description="Methyltransferase" evidence="2">
    <location>
        <begin position="371"/>
        <end position="469"/>
    </location>
</feature>
<keyword evidence="3" id="KW-0489">Methyltransferase</keyword>
<feature type="compositionally biased region" description="Low complexity" evidence="1">
    <location>
        <begin position="816"/>
        <end position="825"/>
    </location>
</feature>
<dbReference type="InterPro" id="IPR041698">
    <property type="entry name" value="Methyltransf_25"/>
</dbReference>
<dbReference type="SUPFAM" id="SSF53335">
    <property type="entry name" value="S-adenosyl-L-methionine-dependent methyltransferases"/>
    <property type="match status" value="1"/>
</dbReference>
<keyword evidence="4" id="KW-1185">Reference proteome</keyword>
<dbReference type="GO" id="GO:0008168">
    <property type="term" value="F:methyltransferase activity"/>
    <property type="evidence" value="ECO:0007669"/>
    <property type="project" value="UniProtKB-KW"/>
</dbReference>
<feature type="compositionally biased region" description="Basic and acidic residues" evidence="1">
    <location>
        <begin position="591"/>
        <end position="603"/>
    </location>
</feature>
<feature type="compositionally biased region" description="Polar residues" evidence="1">
    <location>
        <begin position="193"/>
        <end position="202"/>
    </location>
</feature>
<reference evidence="3 4" key="1">
    <citation type="submission" date="2014-09" db="EMBL/GenBank/DDBJ databases">
        <authorList>
            <person name="Magalhaes I.L.F."/>
            <person name="Oliveira U."/>
            <person name="Santos F.R."/>
            <person name="Vidigal T.H.D.A."/>
            <person name="Brescovit A.D."/>
            <person name="Santos A.J."/>
        </authorList>
    </citation>
    <scope>NUCLEOTIDE SEQUENCE [LARGE SCALE GENOMIC DNA]</scope>
</reference>
<dbReference type="CDD" id="cd02440">
    <property type="entry name" value="AdoMet_MTases"/>
    <property type="match status" value="1"/>
</dbReference>
<dbReference type="Gene3D" id="3.40.50.150">
    <property type="entry name" value="Vaccinia Virus protein VP39"/>
    <property type="match status" value="1"/>
</dbReference>
<dbReference type="AlphaFoldDB" id="A0A0P1B914"/>
<name>A0A0P1B914_9BASI</name>
<organism evidence="3 4">
    <name type="scientific">Ceraceosorus bombacis</name>
    <dbReference type="NCBI Taxonomy" id="401625"/>
    <lineage>
        <taxon>Eukaryota</taxon>
        <taxon>Fungi</taxon>
        <taxon>Dikarya</taxon>
        <taxon>Basidiomycota</taxon>
        <taxon>Ustilaginomycotina</taxon>
        <taxon>Exobasidiomycetes</taxon>
        <taxon>Ceraceosorales</taxon>
        <taxon>Ceraceosoraceae</taxon>
        <taxon>Ceraceosorus</taxon>
    </lineage>
</organism>
<dbReference type="EMBL" id="CCYA01000149">
    <property type="protein sequence ID" value="CEH12372.1"/>
    <property type="molecule type" value="Genomic_DNA"/>
</dbReference>
<feature type="compositionally biased region" description="Polar residues" evidence="1">
    <location>
        <begin position="782"/>
        <end position="799"/>
    </location>
</feature>
<feature type="compositionally biased region" description="Low complexity" evidence="1">
    <location>
        <begin position="752"/>
        <end position="781"/>
    </location>
</feature>
<evidence type="ECO:0000259" key="2">
    <source>
        <dbReference type="Pfam" id="PF13649"/>
    </source>
</evidence>
<dbReference type="Pfam" id="PF13649">
    <property type="entry name" value="Methyltransf_25"/>
    <property type="match status" value="1"/>
</dbReference>
<evidence type="ECO:0000313" key="3">
    <source>
        <dbReference type="EMBL" id="CEH12372.1"/>
    </source>
</evidence>
<feature type="region of interest" description="Disordered" evidence="1">
    <location>
        <begin position="571"/>
        <end position="638"/>
    </location>
</feature>
<dbReference type="InterPro" id="IPR029063">
    <property type="entry name" value="SAM-dependent_MTases_sf"/>
</dbReference>
<feature type="compositionally biased region" description="Basic residues" evidence="1">
    <location>
        <begin position="804"/>
        <end position="814"/>
    </location>
</feature>
<dbReference type="GO" id="GO:0032259">
    <property type="term" value="P:methylation"/>
    <property type="evidence" value="ECO:0007669"/>
    <property type="project" value="UniProtKB-KW"/>
</dbReference>
<feature type="compositionally biased region" description="Low complexity" evidence="1">
    <location>
        <begin position="258"/>
        <end position="268"/>
    </location>
</feature>
<feature type="compositionally biased region" description="Polar residues" evidence="1">
    <location>
        <begin position="213"/>
        <end position="241"/>
    </location>
</feature>
<keyword evidence="3" id="KW-0808">Transferase</keyword>
<proteinExistence type="predicted"/>
<dbReference type="PANTHER" id="PTHR43591">
    <property type="entry name" value="METHYLTRANSFERASE"/>
    <property type="match status" value="1"/>
</dbReference>
<evidence type="ECO:0000313" key="4">
    <source>
        <dbReference type="Proteomes" id="UP000054845"/>
    </source>
</evidence>